<dbReference type="Proteomes" id="UP001159363">
    <property type="component" value="Chromosome 2"/>
</dbReference>
<sequence>MADLQPSPFAESLSSKVSYHYPRCVLPSSVSSLTPHTTRSPPFPRHYVLFQSLRSASDMRNTITGVFPVLQRPPQPREAVVAWMRRSWKRASILRSRDYYENNVERNMWSVIEQCGSHREGRARGVPTIDGYRTLIVMGATVAERSAYSPPTKANLVQSPAGSRVGIVWDNAVGDLPFSPPLSFPHRSILTLINLIGSQDVNVKYHPNLFTYSHYDQFRKVNQACLLHGTPILVNDREIVSYKVMASDEHFKTNISLCEWSLLSAELQRILILEPNNVDSQIVTAELWLPFKSRVVEKLKSPLSELWGWLKVPLDRPLPSVAQSACFSTTSPAYLPPLRPQAYRKVIYIRRPHNQELRQVSTAPRTTPGIHSTANNDKCPQHRELSQTSTAP</sequence>
<comment type="caution">
    <text evidence="2">The sequence shown here is derived from an EMBL/GenBank/DDBJ whole genome shotgun (WGS) entry which is preliminary data.</text>
</comment>
<feature type="region of interest" description="Disordered" evidence="1">
    <location>
        <begin position="357"/>
        <end position="392"/>
    </location>
</feature>
<evidence type="ECO:0000313" key="3">
    <source>
        <dbReference type="Proteomes" id="UP001159363"/>
    </source>
</evidence>
<proteinExistence type="predicted"/>
<evidence type="ECO:0000256" key="1">
    <source>
        <dbReference type="SAM" id="MobiDB-lite"/>
    </source>
</evidence>
<feature type="compositionally biased region" description="Polar residues" evidence="1">
    <location>
        <begin position="357"/>
        <end position="378"/>
    </location>
</feature>
<evidence type="ECO:0000313" key="2">
    <source>
        <dbReference type="EMBL" id="KAJ8892517.1"/>
    </source>
</evidence>
<reference evidence="2 3" key="1">
    <citation type="submission" date="2023-02" db="EMBL/GenBank/DDBJ databases">
        <title>LHISI_Scaffold_Assembly.</title>
        <authorList>
            <person name="Stuart O.P."/>
            <person name="Cleave R."/>
            <person name="Magrath M.J.L."/>
            <person name="Mikheyev A.S."/>
        </authorList>
    </citation>
    <scope>NUCLEOTIDE SEQUENCE [LARGE SCALE GENOMIC DNA]</scope>
    <source>
        <strain evidence="2">Daus_M_001</strain>
        <tissue evidence="2">Leg muscle</tissue>
    </source>
</reference>
<accession>A0ABQ9I789</accession>
<keyword evidence="3" id="KW-1185">Reference proteome</keyword>
<name>A0ABQ9I789_9NEOP</name>
<gene>
    <name evidence="2" type="ORF">PR048_005098</name>
</gene>
<dbReference type="EMBL" id="JARBHB010000002">
    <property type="protein sequence ID" value="KAJ8892517.1"/>
    <property type="molecule type" value="Genomic_DNA"/>
</dbReference>
<organism evidence="2 3">
    <name type="scientific">Dryococelus australis</name>
    <dbReference type="NCBI Taxonomy" id="614101"/>
    <lineage>
        <taxon>Eukaryota</taxon>
        <taxon>Metazoa</taxon>
        <taxon>Ecdysozoa</taxon>
        <taxon>Arthropoda</taxon>
        <taxon>Hexapoda</taxon>
        <taxon>Insecta</taxon>
        <taxon>Pterygota</taxon>
        <taxon>Neoptera</taxon>
        <taxon>Polyneoptera</taxon>
        <taxon>Phasmatodea</taxon>
        <taxon>Verophasmatodea</taxon>
        <taxon>Anareolatae</taxon>
        <taxon>Phasmatidae</taxon>
        <taxon>Eurycanthinae</taxon>
        <taxon>Dryococelus</taxon>
    </lineage>
</organism>
<protein>
    <submittedName>
        <fullName evidence="2">Uncharacterized protein</fullName>
    </submittedName>
</protein>